<protein>
    <submittedName>
        <fullName evidence="2">Uncharacterized protein</fullName>
    </submittedName>
</protein>
<evidence type="ECO:0000313" key="3">
    <source>
        <dbReference type="Proteomes" id="UP000294664"/>
    </source>
</evidence>
<proteinExistence type="predicted"/>
<feature type="compositionally biased region" description="Basic and acidic residues" evidence="1">
    <location>
        <begin position="42"/>
        <end position="52"/>
    </location>
</feature>
<gene>
    <name evidence="2" type="ORF">EDC64_11685</name>
</gene>
<name>A0A4R3LQB0_9HYPH</name>
<organism evidence="2 3">
    <name type="scientific">Aquabacter spiritensis</name>
    <dbReference type="NCBI Taxonomy" id="933073"/>
    <lineage>
        <taxon>Bacteria</taxon>
        <taxon>Pseudomonadati</taxon>
        <taxon>Pseudomonadota</taxon>
        <taxon>Alphaproteobacteria</taxon>
        <taxon>Hyphomicrobiales</taxon>
        <taxon>Xanthobacteraceae</taxon>
        <taxon>Aquabacter</taxon>
    </lineage>
</organism>
<evidence type="ECO:0000256" key="1">
    <source>
        <dbReference type="SAM" id="MobiDB-lite"/>
    </source>
</evidence>
<reference evidence="2 3" key="1">
    <citation type="submission" date="2019-03" db="EMBL/GenBank/DDBJ databases">
        <title>Genomic Encyclopedia of Type Strains, Phase IV (KMG-IV): sequencing the most valuable type-strain genomes for metagenomic binning, comparative biology and taxonomic classification.</title>
        <authorList>
            <person name="Goeker M."/>
        </authorList>
    </citation>
    <scope>NUCLEOTIDE SEQUENCE [LARGE SCALE GENOMIC DNA]</scope>
    <source>
        <strain evidence="2 3">DSM 9035</strain>
    </source>
</reference>
<dbReference type="EMBL" id="SMAI01000016">
    <property type="protein sequence ID" value="TCT01886.1"/>
    <property type="molecule type" value="Genomic_DNA"/>
</dbReference>
<feature type="region of interest" description="Disordered" evidence="1">
    <location>
        <begin position="38"/>
        <end position="75"/>
    </location>
</feature>
<accession>A0A4R3LQB0</accession>
<sequence length="75" mass="7926">MAIGGLLRLMPMPALRLCHRPVVGGVPATQNGACVRIAPADPGRRKDDRGGEQYEVAKGTKHAAQDRGFLPHGKG</sequence>
<dbReference type="AlphaFoldDB" id="A0A4R3LQB0"/>
<comment type="caution">
    <text evidence="2">The sequence shown here is derived from an EMBL/GenBank/DDBJ whole genome shotgun (WGS) entry which is preliminary data.</text>
</comment>
<evidence type="ECO:0000313" key="2">
    <source>
        <dbReference type="EMBL" id="TCT01886.1"/>
    </source>
</evidence>
<keyword evidence="3" id="KW-1185">Reference proteome</keyword>
<dbReference type="Proteomes" id="UP000294664">
    <property type="component" value="Unassembled WGS sequence"/>
</dbReference>